<dbReference type="AlphaFoldDB" id="A0A2N9H745"/>
<accession>A0A2N9H745</accession>
<name>A0A2N9H745_FAGSY</name>
<protein>
    <submittedName>
        <fullName evidence="2">Uncharacterized protein</fullName>
    </submittedName>
</protein>
<gene>
    <name evidence="2" type="ORF">FSB_LOCUS35560</name>
</gene>
<feature type="compositionally biased region" description="Basic and acidic residues" evidence="1">
    <location>
        <begin position="170"/>
        <end position="209"/>
    </location>
</feature>
<feature type="region of interest" description="Disordered" evidence="1">
    <location>
        <begin position="167"/>
        <end position="209"/>
    </location>
</feature>
<evidence type="ECO:0000313" key="2">
    <source>
        <dbReference type="EMBL" id="SPD07678.1"/>
    </source>
</evidence>
<dbReference type="EMBL" id="OIVN01002946">
    <property type="protein sequence ID" value="SPD07678.1"/>
    <property type="molecule type" value="Genomic_DNA"/>
</dbReference>
<evidence type="ECO:0000256" key="1">
    <source>
        <dbReference type="SAM" id="MobiDB-lite"/>
    </source>
</evidence>
<organism evidence="2">
    <name type="scientific">Fagus sylvatica</name>
    <name type="common">Beechnut</name>
    <dbReference type="NCBI Taxonomy" id="28930"/>
    <lineage>
        <taxon>Eukaryota</taxon>
        <taxon>Viridiplantae</taxon>
        <taxon>Streptophyta</taxon>
        <taxon>Embryophyta</taxon>
        <taxon>Tracheophyta</taxon>
        <taxon>Spermatophyta</taxon>
        <taxon>Magnoliopsida</taxon>
        <taxon>eudicotyledons</taxon>
        <taxon>Gunneridae</taxon>
        <taxon>Pentapetalae</taxon>
        <taxon>rosids</taxon>
        <taxon>fabids</taxon>
        <taxon>Fagales</taxon>
        <taxon>Fagaceae</taxon>
        <taxon>Fagus</taxon>
    </lineage>
</organism>
<proteinExistence type="predicted"/>
<sequence>MGCLTTDSAQTYFLKGIFVNFSQVRDEDLLLRRRPSAPSSDQLPSTAHNSLVTRLRCILISYGNQVRHLTESTPHLEQVVYSAARLDCRPLIPEEHQLAPSVGNAHLCFSPHRYKRTAWLGRDRWKFTLKRFPLVASLQRWLRMEKQVRDLTANLQELTRQNEVLNQRLLQHENEKQKKDKGKSKERGDAESRQERQQEQQQEQQHEQR</sequence>
<reference evidence="2" key="1">
    <citation type="submission" date="2018-02" db="EMBL/GenBank/DDBJ databases">
        <authorList>
            <person name="Cohen D.B."/>
            <person name="Kent A.D."/>
        </authorList>
    </citation>
    <scope>NUCLEOTIDE SEQUENCE</scope>
</reference>